<evidence type="ECO:0000313" key="2">
    <source>
        <dbReference type="EMBL" id="MDX8538568.1"/>
    </source>
</evidence>
<dbReference type="EMBL" id="JAVIIP010000006">
    <property type="protein sequence ID" value="MDX8538568.1"/>
    <property type="molecule type" value="Genomic_DNA"/>
</dbReference>
<name>A0ABU5AMV3_9HYPH</name>
<comment type="caution">
    <text evidence="2">The sequence shown here is derived from an EMBL/GenBank/DDBJ whole genome shotgun (WGS) entry which is preliminary data.</text>
</comment>
<keyword evidence="3" id="KW-1185">Reference proteome</keyword>
<feature type="compositionally biased region" description="Polar residues" evidence="1">
    <location>
        <begin position="55"/>
        <end position="74"/>
    </location>
</feature>
<dbReference type="RefSeq" id="WP_320320517.1">
    <property type="nucleotide sequence ID" value="NZ_JAVIIP010000006.1"/>
</dbReference>
<feature type="region of interest" description="Disordered" evidence="1">
    <location>
        <begin position="1"/>
        <end position="103"/>
    </location>
</feature>
<gene>
    <name evidence="2" type="ORF">RFM23_13175</name>
</gene>
<evidence type="ECO:0000313" key="3">
    <source>
        <dbReference type="Proteomes" id="UP001276564"/>
    </source>
</evidence>
<proteinExistence type="predicted"/>
<reference evidence="2 3" key="1">
    <citation type="submission" date="2023-08" db="EMBL/GenBank/DDBJ databases">
        <title>Implementing the SeqCode for naming new Mesorhizobium species isolated from Vachellia karroo root nodules.</title>
        <authorList>
            <person name="Van Lill M."/>
        </authorList>
    </citation>
    <scope>NUCLEOTIDE SEQUENCE [LARGE SCALE GENOMIC DNA]</scope>
    <source>
        <strain evidence="2 3">VK4B</strain>
    </source>
</reference>
<protein>
    <submittedName>
        <fullName evidence="2">Uncharacterized protein</fullName>
    </submittedName>
</protein>
<accession>A0ABU5AMV3</accession>
<organism evidence="2 3">
    <name type="scientific">Mesorhizobium abyssinicae</name>
    <dbReference type="NCBI Taxonomy" id="1209958"/>
    <lineage>
        <taxon>Bacteria</taxon>
        <taxon>Pseudomonadati</taxon>
        <taxon>Pseudomonadota</taxon>
        <taxon>Alphaproteobacteria</taxon>
        <taxon>Hyphomicrobiales</taxon>
        <taxon>Phyllobacteriaceae</taxon>
        <taxon>Mesorhizobium</taxon>
    </lineage>
</organism>
<sequence length="103" mass="10601">MTGDENRRETGARKYPAMKDADPSDDFAQEAAGNKKPPGGIGLTRPAGQADSSHRSAGQNPGKQATPSPATEKTSGAGPAISEHSKDAKAPKTGRQPGAYVKE</sequence>
<evidence type="ECO:0000256" key="1">
    <source>
        <dbReference type="SAM" id="MobiDB-lite"/>
    </source>
</evidence>
<feature type="compositionally biased region" description="Basic and acidic residues" evidence="1">
    <location>
        <begin position="1"/>
        <end position="22"/>
    </location>
</feature>
<dbReference type="Proteomes" id="UP001276564">
    <property type="component" value="Unassembled WGS sequence"/>
</dbReference>